<dbReference type="CDD" id="cd06582">
    <property type="entry name" value="TM_PBP1_LivH_like"/>
    <property type="match status" value="1"/>
</dbReference>
<evidence type="ECO:0000256" key="6">
    <source>
        <dbReference type="ARBA" id="ARBA00022989"/>
    </source>
</evidence>
<protein>
    <submittedName>
        <fullName evidence="10">Branched-chain amino acid ABC transporter permease</fullName>
    </submittedName>
</protein>
<evidence type="ECO:0000256" key="2">
    <source>
        <dbReference type="ARBA" id="ARBA00022448"/>
    </source>
</evidence>
<feature type="transmembrane region" description="Helical" evidence="9">
    <location>
        <begin position="130"/>
        <end position="152"/>
    </location>
</feature>
<sequence>MTNVQALIDAISNGALYGLAALGIGLVFGVMRLANFAHGELITIAAYSLVLTWHLGPWVALPLALLASVVLALLLEFAVFRRMRRANPATLLIASFGLSFLLQRVYEIAFGNNVRTAPVAPALARSVEIAGMRVQMLSLVTILAAAILLLALHQFLNRSSLGLQVQAASADFATARLLGVRANKVIALTFGISGALAAVVAFVLTVQTGAVAPTFGVNVTVLALIGAVIGGIDKLGTALVGGFLVGFASSALTTYLPSEAVNFRNAFVFAVVMVILILKPSGLLVRGPVLERA</sequence>
<feature type="transmembrane region" description="Helical" evidence="9">
    <location>
        <begin position="210"/>
        <end position="232"/>
    </location>
</feature>
<evidence type="ECO:0000256" key="9">
    <source>
        <dbReference type="SAM" id="Phobius"/>
    </source>
</evidence>
<feature type="transmembrane region" description="Helical" evidence="9">
    <location>
        <begin position="263"/>
        <end position="285"/>
    </location>
</feature>
<evidence type="ECO:0000256" key="7">
    <source>
        <dbReference type="ARBA" id="ARBA00023136"/>
    </source>
</evidence>
<feature type="transmembrane region" description="Helical" evidence="9">
    <location>
        <begin position="6"/>
        <end position="28"/>
    </location>
</feature>
<keyword evidence="11" id="KW-1185">Reference proteome</keyword>
<comment type="similarity">
    <text evidence="8">Belongs to the binding-protein-dependent transport system permease family. LivHM subfamily.</text>
</comment>
<evidence type="ECO:0000313" key="10">
    <source>
        <dbReference type="EMBL" id="MPV89109.1"/>
    </source>
</evidence>
<dbReference type="Pfam" id="PF02653">
    <property type="entry name" value="BPD_transp_2"/>
    <property type="match status" value="1"/>
</dbReference>
<evidence type="ECO:0000313" key="11">
    <source>
        <dbReference type="Proteomes" id="UP000429644"/>
    </source>
</evidence>
<dbReference type="GO" id="GO:0006865">
    <property type="term" value="P:amino acid transport"/>
    <property type="evidence" value="ECO:0007669"/>
    <property type="project" value="UniProtKB-KW"/>
</dbReference>
<dbReference type="AlphaFoldDB" id="A0A7J9UWV7"/>
<keyword evidence="2" id="KW-0813">Transport</keyword>
<dbReference type="EMBL" id="WHPD01002278">
    <property type="protein sequence ID" value="MPV89109.1"/>
    <property type="molecule type" value="Genomic_DNA"/>
</dbReference>
<proteinExistence type="inferred from homology"/>
<organism evidence="10 11">
    <name type="scientific">Georgenia ruanii</name>
    <dbReference type="NCBI Taxonomy" id="348442"/>
    <lineage>
        <taxon>Bacteria</taxon>
        <taxon>Bacillati</taxon>
        <taxon>Actinomycetota</taxon>
        <taxon>Actinomycetes</taxon>
        <taxon>Micrococcales</taxon>
        <taxon>Bogoriellaceae</taxon>
        <taxon>Georgenia</taxon>
    </lineage>
</organism>
<keyword evidence="5" id="KW-0029">Amino-acid transport</keyword>
<dbReference type="Proteomes" id="UP000429644">
    <property type="component" value="Unassembled WGS sequence"/>
</dbReference>
<evidence type="ECO:0000256" key="3">
    <source>
        <dbReference type="ARBA" id="ARBA00022475"/>
    </source>
</evidence>
<feature type="transmembrane region" description="Helical" evidence="9">
    <location>
        <begin position="91"/>
        <end position="110"/>
    </location>
</feature>
<dbReference type="RefSeq" id="WP_152231811.1">
    <property type="nucleotide sequence ID" value="NZ_BAAAOT010000027.1"/>
</dbReference>
<dbReference type="PANTHER" id="PTHR11795">
    <property type="entry name" value="BRANCHED-CHAIN AMINO ACID TRANSPORT SYSTEM PERMEASE PROTEIN LIVH"/>
    <property type="match status" value="1"/>
</dbReference>
<dbReference type="InterPro" id="IPR052157">
    <property type="entry name" value="BCAA_transport_permease"/>
</dbReference>
<comment type="subcellular location">
    <subcellularLocation>
        <location evidence="1">Cell membrane</location>
        <topology evidence="1">Multi-pass membrane protein</topology>
    </subcellularLocation>
</comment>
<dbReference type="GO" id="GO:0005886">
    <property type="term" value="C:plasma membrane"/>
    <property type="evidence" value="ECO:0007669"/>
    <property type="project" value="UniProtKB-SubCell"/>
</dbReference>
<evidence type="ECO:0000256" key="1">
    <source>
        <dbReference type="ARBA" id="ARBA00004651"/>
    </source>
</evidence>
<gene>
    <name evidence="10" type="ORF">GB882_10555</name>
</gene>
<keyword evidence="7 9" id="KW-0472">Membrane</keyword>
<keyword evidence="4 9" id="KW-0812">Transmembrane</keyword>
<dbReference type="InterPro" id="IPR001851">
    <property type="entry name" value="ABC_transp_permease"/>
</dbReference>
<accession>A0A7J9UWV7</accession>
<comment type="caution">
    <text evidence="10">The sequence shown here is derived from an EMBL/GenBank/DDBJ whole genome shotgun (WGS) entry which is preliminary data.</text>
</comment>
<evidence type="ECO:0000256" key="5">
    <source>
        <dbReference type="ARBA" id="ARBA00022970"/>
    </source>
</evidence>
<keyword evidence="6 9" id="KW-1133">Transmembrane helix</keyword>
<keyword evidence="3" id="KW-1003">Cell membrane</keyword>
<reference evidence="10 11" key="1">
    <citation type="submission" date="2019-10" db="EMBL/GenBank/DDBJ databases">
        <title>Georgenia wutianyii sp. nov. and Georgenia yuyongxinii sp. nov. isolated from plateau pika (Ochotona curzoniae) in the Qinghai-Tibet plateau of China.</title>
        <authorList>
            <person name="Tian Z."/>
        </authorList>
    </citation>
    <scope>NUCLEOTIDE SEQUENCE [LARGE SCALE GENOMIC DNA]</scope>
    <source>
        <strain evidence="10 11">JCM 15130</strain>
    </source>
</reference>
<feature type="transmembrane region" description="Helical" evidence="9">
    <location>
        <begin position="185"/>
        <end position="204"/>
    </location>
</feature>
<evidence type="ECO:0000256" key="4">
    <source>
        <dbReference type="ARBA" id="ARBA00022692"/>
    </source>
</evidence>
<name>A0A7J9UWV7_9MICO</name>
<feature type="transmembrane region" description="Helical" evidence="9">
    <location>
        <begin position="59"/>
        <end position="79"/>
    </location>
</feature>
<dbReference type="OrthoDB" id="9807115at2"/>
<dbReference type="PANTHER" id="PTHR11795:SF449">
    <property type="entry name" value="BRANCHED-CHAIN AMINO ACID TRANSPORT PERMEASE PROTEIN LIVH-RELATED"/>
    <property type="match status" value="1"/>
</dbReference>
<evidence type="ECO:0000256" key="8">
    <source>
        <dbReference type="ARBA" id="ARBA00037998"/>
    </source>
</evidence>
<feature type="transmembrane region" description="Helical" evidence="9">
    <location>
        <begin position="239"/>
        <end position="257"/>
    </location>
</feature>
<dbReference type="GO" id="GO:0022857">
    <property type="term" value="F:transmembrane transporter activity"/>
    <property type="evidence" value="ECO:0007669"/>
    <property type="project" value="InterPro"/>
</dbReference>